<accession>A0A8J8MBH6</accession>
<feature type="chain" id="PRO_5035277559" evidence="1">
    <location>
        <begin position="24"/>
        <end position="170"/>
    </location>
</feature>
<protein>
    <submittedName>
        <fullName evidence="2">Uncharacterized protein</fullName>
    </submittedName>
</protein>
<name>A0A8J8MBH6_9FIRM</name>
<evidence type="ECO:0000313" key="3">
    <source>
        <dbReference type="Proteomes" id="UP000677305"/>
    </source>
</evidence>
<dbReference type="EMBL" id="CP058561">
    <property type="protein sequence ID" value="QUH29743.1"/>
    <property type="molecule type" value="Genomic_DNA"/>
</dbReference>
<sequence>MKKVLSIFTVLALILNMGMTVLAQENDNNLLAEKATQRIYIENEDNAELGPLFDYDGYIDLDYWFNKVPGTNTYELYATIKSDNFLTNYIKCTYSVVDTSYFFPDTYMSDKYINKAYPATKHQTLYIGRFTVPSDVDKVKVVQENLQIYNLTKAMWVNFGNWSGAFTLPK</sequence>
<organism evidence="2 3">
    <name type="scientific">Vallitalea guaymasensis</name>
    <dbReference type="NCBI Taxonomy" id="1185412"/>
    <lineage>
        <taxon>Bacteria</taxon>
        <taxon>Bacillati</taxon>
        <taxon>Bacillota</taxon>
        <taxon>Clostridia</taxon>
        <taxon>Lachnospirales</taxon>
        <taxon>Vallitaleaceae</taxon>
        <taxon>Vallitalea</taxon>
    </lineage>
</organism>
<dbReference type="RefSeq" id="WP_212690001.1">
    <property type="nucleotide sequence ID" value="NZ_CP058561.1"/>
</dbReference>
<dbReference type="Proteomes" id="UP000677305">
    <property type="component" value="Chromosome"/>
</dbReference>
<feature type="signal peptide" evidence="1">
    <location>
        <begin position="1"/>
        <end position="23"/>
    </location>
</feature>
<dbReference type="KEGG" id="vgu:HYG85_12845"/>
<dbReference type="AlphaFoldDB" id="A0A8J8MBH6"/>
<evidence type="ECO:0000313" key="2">
    <source>
        <dbReference type="EMBL" id="QUH29743.1"/>
    </source>
</evidence>
<evidence type="ECO:0000256" key="1">
    <source>
        <dbReference type="SAM" id="SignalP"/>
    </source>
</evidence>
<reference evidence="2 3" key="1">
    <citation type="submission" date="2020-07" db="EMBL/GenBank/DDBJ databases">
        <title>Vallitalea guaymasensis genome.</title>
        <authorList>
            <person name="Postec A."/>
        </authorList>
    </citation>
    <scope>NUCLEOTIDE SEQUENCE [LARGE SCALE GENOMIC DNA]</scope>
    <source>
        <strain evidence="2 3">Ra1766G1</strain>
    </source>
</reference>
<proteinExistence type="predicted"/>
<keyword evidence="3" id="KW-1185">Reference proteome</keyword>
<gene>
    <name evidence="2" type="ORF">HYG85_12845</name>
</gene>
<keyword evidence="1" id="KW-0732">Signal</keyword>